<sequence length="235" mass="25440">MSIALEGNSSVDLGIERPGFVHGMKCIPIYESLEFSVGDRRCTVKEEDSDGRSSSCTSSIGRNSDDSPAGRSSDADGDGEEVQSSFKGGVLDNLEALEEALPIKRGISNFYAGKSKSFTSLSHAASSSSLKDIVKPENAYTRKRKNLLAHNIFFDKNRNQNNSGGLYKRPTNSKSSLALAATGEHFPPLPPQTRRYSTESSTSPTKQKFCGWRSFSLFDLQGVADGTPKVIGTKE</sequence>
<keyword evidence="2" id="KW-0539">Nucleus</keyword>
<dbReference type="GO" id="GO:0005634">
    <property type="term" value="C:nucleus"/>
    <property type="evidence" value="ECO:0007669"/>
    <property type="project" value="UniProtKB-SubCell"/>
</dbReference>
<dbReference type="InterPro" id="IPR051992">
    <property type="entry name" value="OxStress_Response_Reg"/>
</dbReference>
<protein>
    <submittedName>
        <fullName evidence="4">Uncharacterized protein</fullName>
    </submittedName>
</protein>
<evidence type="ECO:0000256" key="1">
    <source>
        <dbReference type="ARBA" id="ARBA00004123"/>
    </source>
</evidence>
<feature type="region of interest" description="Disordered" evidence="3">
    <location>
        <begin position="183"/>
        <end position="206"/>
    </location>
</feature>
<evidence type="ECO:0000313" key="4">
    <source>
        <dbReference type="EMBL" id="CAH9065918.1"/>
    </source>
</evidence>
<evidence type="ECO:0000256" key="2">
    <source>
        <dbReference type="ARBA" id="ARBA00023242"/>
    </source>
</evidence>
<evidence type="ECO:0000313" key="5">
    <source>
        <dbReference type="Proteomes" id="UP001152484"/>
    </source>
</evidence>
<feature type="region of interest" description="Disordered" evidence="3">
    <location>
        <begin position="43"/>
        <end position="85"/>
    </location>
</feature>
<dbReference type="GO" id="GO:0006950">
    <property type="term" value="P:response to stress"/>
    <property type="evidence" value="ECO:0007669"/>
    <property type="project" value="UniProtKB-ARBA"/>
</dbReference>
<dbReference type="AlphaFoldDB" id="A0A9P1DZH9"/>
<dbReference type="Proteomes" id="UP001152484">
    <property type="component" value="Unassembled WGS sequence"/>
</dbReference>
<feature type="compositionally biased region" description="Low complexity" evidence="3">
    <location>
        <begin position="52"/>
        <end position="62"/>
    </location>
</feature>
<dbReference type="EMBL" id="CAMAPE010000005">
    <property type="protein sequence ID" value="CAH9065918.1"/>
    <property type="molecule type" value="Genomic_DNA"/>
</dbReference>
<reference evidence="4" key="1">
    <citation type="submission" date="2022-07" db="EMBL/GenBank/DDBJ databases">
        <authorList>
            <person name="Macas J."/>
            <person name="Novak P."/>
            <person name="Neumann P."/>
        </authorList>
    </citation>
    <scope>NUCLEOTIDE SEQUENCE</scope>
</reference>
<dbReference type="OrthoDB" id="691484at2759"/>
<evidence type="ECO:0000256" key="3">
    <source>
        <dbReference type="SAM" id="MobiDB-lite"/>
    </source>
</evidence>
<dbReference type="PANTHER" id="PTHR33172:SF96">
    <property type="entry name" value="PROTEIN OXIDATIVE STRESS 3 LIKE 3"/>
    <property type="match status" value="1"/>
</dbReference>
<feature type="compositionally biased region" description="Polar residues" evidence="3">
    <location>
        <begin position="194"/>
        <end position="206"/>
    </location>
</feature>
<gene>
    <name evidence="4" type="ORF">CEURO_LOCUS2301</name>
</gene>
<proteinExistence type="predicted"/>
<comment type="caution">
    <text evidence="4">The sequence shown here is derived from an EMBL/GenBank/DDBJ whole genome shotgun (WGS) entry which is preliminary data.</text>
</comment>
<dbReference type="PANTHER" id="PTHR33172">
    <property type="entry name" value="OS08G0516900 PROTEIN"/>
    <property type="match status" value="1"/>
</dbReference>
<accession>A0A9P1DZH9</accession>
<keyword evidence="5" id="KW-1185">Reference proteome</keyword>
<comment type="subcellular location">
    <subcellularLocation>
        <location evidence="1">Nucleus</location>
    </subcellularLocation>
</comment>
<organism evidence="4 5">
    <name type="scientific">Cuscuta europaea</name>
    <name type="common">European dodder</name>
    <dbReference type="NCBI Taxonomy" id="41803"/>
    <lineage>
        <taxon>Eukaryota</taxon>
        <taxon>Viridiplantae</taxon>
        <taxon>Streptophyta</taxon>
        <taxon>Embryophyta</taxon>
        <taxon>Tracheophyta</taxon>
        <taxon>Spermatophyta</taxon>
        <taxon>Magnoliopsida</taxon>
        <taxon>eudicotyledons</taxon>
        <taxon>Gunneridae</taxon>
        <taxon>Pentapetalae</taxon>
        <taxon>asterids</taxon>
        <taxon>lamiids</taxon>
        <taxon>Solanales</taxon>
        <taxon>Convolvulaceae</taxon>
        <taxon>Cuscuteae</taxon>
        <taxon>Cuscuta</taxon>
        <taxon>Cuscuta subgen. Cuscuta</taxon>
    </lineage>
</organism>
<name>A0A9P1DZH9_CUSEU</name>